<dbReference type="Proteomes" id="UP001419910">
    <property type="component" value="Unassembled WGS sequence"/>
</dbReference>
<comment type="similarity">
    <text evidence="1">Belongs to the UPF0311 family.</text>
</comment>
<dbReference type="HAMAP" id="MF_00775">
    <property type="entry name" value="UPF0311"/>
    <property type="match status" value="1"/>
</dbReference>
<dbReference type="PANTHER" id="PTHR37315">
    <property type="entry name" value="UPF0311 PROTEIN BLR7842"/>
    <property type="match status" value="1"/>
</dbReference>
<dbReference type="Gene3D" id="2.40.160.20">
    <property type="match status" value="1"/>
</dbReference>
<proteinExistence type="inferred from homology"/>
<dbReference type="EMBL" id="JBDIME010000001">
    <property type="protein sequence ID" value="MEN2788110.1"/>
    <property type="molecule type" value="Genomic_DNA"/>
</dbReference>
<evidence type="ECO:0000313" key="2">
    <source>
        <dbReference type="EMBL" id="MEN2788110.1"/>
    </source>
</evidence>
<reference evidence="2 3" key="1">
    <citation type="submission" date="2024-05" db="EMBL/GenBank/DDBJ databases">
        <authorList>
            <person name="Liu Q."/>
            <person name="Xin Y.-H."/>
        </authorList>
    </citation>
    <scope>NUCLEOTIDE SEQUENCE [LARGE SCALE GENOMIC DNA]</scope>
    <source>
        <strain evidence="2 3">CGMCC 1.10181</strain>
    </source>
</reference>
<dbReference type="RefSeq" id="WP_343887681.1">
    <property type="nucleotide sequence ID" value="NZ_BAAAEH010000005.1"/>
</dbReference>
<dbReference type="Pfam" id="PF11578">
    <property type="entry name" value="DUF3237"/>
    <property type="match status" value="1"/>
</dbReference>
<organism evidence="2 3">
    <name type="scientific">Sphingomonas oligophenolica</name>
    <dbReference type="NCBI Taxonomy" id="301154"/>
    <lineage>
        <taxon>Bacteria</taxon>
        <taxon>Pseudomonadati</taxon>
        <taxon>Pseudomonadota</taxon>
        <taxon>Alphaproteobacteria</taxon>
        <taxon>Sphingomonadales</taxon>
        <taxon>Sphingomonadaceae</taxon>
        <taxon>Sphingomonas</taxon>
    </lineage>
</organism>
<accession>A0ABU9XX34</accession>
<evidence type="ECO:0000256" key="1">
    <source>
        <dbReference type="HAMAP-Rule" id="MF_00775"/>
    </source>
</evidence>
<gene>
    <name evidence="2" type="ORF">ABC974_00580</name>
</gene>
<evidence type="ECO:0000313" key="3">
    <source>
        <dbReference type="Proteomes" id="UP001419910"/>
    </source>
</evidence>
<protein>
    <recommendedName>
        <fullName evidence="1">UPF0311 protein ABC974_00580</fullName>
    </recommendedName>
</protein>
<sequence length="156" mass="16757">MSGPPVPTLDFAFEACVLIGTPLDQAMVGGVRKRIVPIIGGQVSGERFSGEVLPGGADWQALRPDGVLEVLARYTVRADDGTIVSIVNSGYRRGPAEIIARLAAGEDVDPALYYFRTTPRFDVAAGSRYAWLGESVFVCSAARFSDRVMLRFFAVG</sequence>
<dbReference type="PANTHER" id="PTHR37315:SF1">
    <property type="entry name" value="UPF0311 PROTEIN BLR7842"/>
    <property type="match status" value="1"/>
</dbReference>
<keyword evidence="3" id="KW-1185">Reference proteome</keyword>
<comment type="caution">
    <text evidence="2">The sequence shown here is derived from an EMBL/GenBank/DDBJ whole genome shotgun (WGS) entry which is preliminary data.</text>
</comment>
<dbReference type="InterPro" id="IPR020915">
    <property type="entry name" value="UPF0311"/>
</dbReference>
<name>A0ABU9XX34_9SPHN</name>